<organism evidence="1 2">
    <name type="scientific">Plakobranchus ocellatus</name>
    <dbReference type="NCBI Taxonomy" id="259542"/>
    <lineage>
        <taxon>Eukaryota</taxon>
        <taxon>Metazoa</taxon>
        <taxon>Spiralia</taxon>
        <taxon>Lophotrochozoa</taxon>
        <taxon>Mollusca</taxon>
        <taxon>Gastropoda</taxon>
        <taxon>Heterobranchia</taxon>
        <taxon>Euthyneura</taxon>
        <taxon>Panpulmonata</taxon>
        <taxon>Sacoglossa</taxon>
        <taxon>Placobranchoidea</taxon>
        <taxon>Plakobranchidae</taxon>
        <taxon>Plakobranchus</taxon>
    </lineage>
</organism>
<reference evidence="1 2" key="1">
    <citation type="journal article" date="2021" name="Elife">
        <title>Chloroplast acquisition without the gene transfer in kleptoplastic sea slugs, Plakobranchus ocellatus.</title>
        <authorList>
            <person name="Maeda T."/>
            <person name="Takahashi S."/>
            <person name="Yoshida T."/>
            <person name="Shimamura S."/>
            <person name="Takaki Y."/>
            <person name="Nagai Y."/>
            <person name="Toyoda A."/>
            <person name="Suzuki Y."/>
            <person name="Arimoto A."/>
            <person name="Ishii H."/>
            <person name="Satoh N."/>
            <person name="Nishiyama T."/>
            <person name="Hasebe M."/>
            <person name="Maruyama T."/>
            <person name="Minagawa J."/>
            <person name="Obokata J."/>
            <person name="Shigenobu S."/>
        </authorList>
    </citation>
    <scope>NUCLEOTIDE SEQUENCE [LARGE SCALE GENOMIC DNA]</scope>
</reference>
<comment type="caution">
    <text evidence="1">The sequence shown here is derived from an EMBL/GenBank/DDBJ whole genome shotgun (WGS) entry which is preliminary data.</text>
</comment>
<accession>A0AAV4DU74</accession>
<name>A0AAV4DU74_9GAST</name>
<dbReference type="Proteomes" id="UP000735302">
    <property type="component" value="Unassembled WGS sequence"/>
</dbReference>
<dbReference type="AlphaFoldDB" id="A0AAV4DU74"/>
<evidence type="ECO:0000313" key="2">
    <source>
        <dbReference type="Proteomes" id="UP000735302"/>
    </source>
</evidence>
<evidence type="ECO:0000313" key="1">
    <source>
        <dbReference type="EMBL" id="GFO47631.1"/>
    </source>
</evidence>
<sequence>MAHLTTVMSTTLFHVFDFKSTPLTNSFCPNSRDRATCLCHVVSFNGVCVMRRVLMVIFDAVYESIKSRSWLGSIFVHHDPDAWRHCHCFVVFLVLLAEQFKLSSGLQMRRG</sequence>
<proteinExistence type="predicted"/>
<gene>
    <name evidence="1" type="ORF">PoB_007413600</name>
</gene>
<keyword evidence="2" id="KW-1185">Reference proteome</keyword>
<dbReference type="EMBL" id="BLXT01008339">
    <property type="protein sequence ID" value="GFO47631.1"/>
    <property type="molecule type" value="Genomic_DNA"/>
</dbReference>
<protein>
    <submittedName>
        <fullName evidence="1">Uncharacterized protein</fullName>
    </submittedName>
</protein>